<gene>
    <name evidence="2" type="ORF">F2Q69_00014400</name>
</gene>
<organism evidence="2 3">
    <name type="scientific">Brassica cretica</name>
    <name type="common">Mustard</name>
    <dbReference type="NCBI Taxonomy" id="69181"/>
    <lineage>
        <taxon>Eukaryota</taxon>
        <taxon>Viridiplantae</taxon>
        <taxon>Streptophyta</taxon>
        <taxon>Embryophyta</taxon>
        <taxon>Tracheophyta</taxon>
        <taxon>Spermatophyta</taxon>
        <taxon>Magnoliopsida</taxon>
        <taxon>eudicotyledons</taxon>
        <taxon>Gunneridae</taxon>
        <taxon>Pentapetalae</taxon>
        <taxon>rosids</taxon>
        <taxon>malvids</taxon>
        <taxon>Brassicales</taxon>
        <taxon>Brassicaceae</taxon>
        <taxon>Brassiceae</taxon>
        <taxon>Brassica</taxon>
    </lineage>
</organism>
<accession>A0A8S9R7R7</accession>
<feature type="compositionally biased region" description="Polar residues" evidence="1">
    <location>
        <begin position="64"/>
        <end position="74"/>
    </location>
</feature>
<sequence>MEEATPEKSACDKALESEQAGDDRQEVSYVNGQGWQLKNYHPNPNVRNNPQLFWTKQDKPVDPPQSNQGQQLQGKALNQVTTEINTRMNHMFGDLSTQYDNVASHMSQMDIQIAQTGGKTDKNRKECNAVQLRSGNQLSEPERRRFTAAEKRKQKESEQLPADQADERNTKPALETSSPGPKQPTEAVRPIPEAVPPREYIPKEYGKNGSKFKSGGGEQQGRNHSI</sequence>
<proteinExistence type="predicted"/>
<evidence type="ECO:0000313" key="3">
    <source>
        <dbReference type="Proteomes" id="UP000712600"/>
    </source>
</evidence>
<name>A0A8S9R7R7_BRACR</name>
<reference evidence="2" key="1">
    <citation type="submission" date="2019-12" db="EMBL/GenBank/DDBJ databases">
        <title>Genome sequencing and annotation of Brassica cretica.</title>
        <authorList>
            <person name="Studholme D.J."/>
            <person name="Sarris P."/>
        </authorList>
    </citation>
    <scope>NUCLEOTIDE SEQUENCE</scope>
    <source>
        <strain evidence="2">PFS-109/04</strain>
        <tissue evidence="2">Leaf</tissue>
    </source>
</reference>
<dbReference type="Proteomes" id="UP000712600">
    <property type="component" value="Unassembled WGS sequence"/>
</dbReference>
<evidence type="ECO:0000256" key="1">
    <source>
        <dbReference type="SAM" id="MobiDB-lite"/>
    </source>
</evidence>
<dbReference type="EMBL" id="QGKX02000996">
    <property type="protein sequence ID" value="KAF3559681.1"/>
    <property type="molecule type" value="Genomic_DNA"/>
</dbReference>
<feature type="compositionally biased region" description="Basic and acidic residues" evidence="1">
    <location>
        <begin position="1"/>
        <end position="26"/>
    </location>
</feature>
<feature type="region of interest" description="Disordered" evidence="1">
    <location>
        <begin position="129"/>
        <end position="226"/>
    </location>
</feature>
<evidence type="ECO:0000313" key="2">
    <source>
        <dbReference type="EMBL" id="KAF3559681.1"/>
    </source>
</evidence>
<feature type="compositionally biased region" description="Basic and acidic residues" evidence="1">
    <location>
        <begin position="140"/>
        <end position="158"/>
    </location>
</feature>
<dbReference type="AlphaFoldDB" id="A0A8S9R7R7"/>
<feature type="region of interest" description="Disordered" evidence="1">
    <location>
        <begin position="1"/>
        <end position="74"/>
    </location>
</feature>
<comment type="caution">
    <text evidence="2">The sequence shown here is derived from an EMBL/GenBank/DDBJ whole genome shotgun (WGS) entry which is preliminary data.</text>
</comment>
<protein>
    <submittedName>
        <fullName evidence="2">Uncharacterized protein</fullName>
    </submittedName>
</protein>
<feature type="compositionally biased region" description="Polar residues" evidence="1">
    <location>
        <begin position="45"/>
        <end position="54"/>
    </location>
</feature>